<sequence length="55" mass="6443">MYLDQCDWSRMICAQSTSTSTVTRRSNNETTTDMPIMRKTNWRTLFPPCIGRIAR</sequence>
<accession>W6QPB5</accession>
<proteinExistence type="predicted"/>
<evidence type="ECO:0000313" key="2">
    <source>
        <dbReference type="Proteomes" id="UP000030686"/>
    </source>
</evidence>
<dbReference type="Proteomes" id="UP000030686">
    <property type="component" value="Unassembled WGS sequence"/>
</dbReference>
<organism evidence="1 2">
    <name type="scientific">Penicillium roqueforti (strain FM164)</name>
    <dbReference type="NCBI Taxonomy" id="1365484"/>
    <lineage>
        <taxon>Eukaryota</taxon>
        <taxon>Fungi</taxon>
        <taxon>Dikarya</taxon>
        <taxon>Ascomycota</taxon>
        <taxon>Pezizomycotina</taxon>
        <taxon>Eurotiomycetes</taxon>
        <taxon>Eurotiomycetidae</taxon>
        <taxon>Eurotiales</taxon>
        <taxon>Aspergillaceae</taxon>
        <taxon>Penicillium</taxon>
    </lineage>
</organism>
<gene>
    <name evidence="1" type="ORF">PROQFM164_S07g000179</name>
</gene>
<dbReference type="EMBL" id="HG792021">
    <property type="protein sequence ID" value="CDM37831.1"/>
    <property type="molecule type" value="Genomic_DNA"/>
</dbReference>
<protein>
    <submittedName>
        <fullName evidence="1">Uncharacterized protein</fullName>
    </submittedName>
</protein>
<name>W6QPB5_PENRF</name>
<reference evidence="1" key="1">
    <citation type="journal article" date="2014" name="Nat. Commun.">
        <title>Multiple recent horizontal transfers of a large genomic region in cheese making fungi.</title>
        <authorList>
            <person name="Cheeseman K."/>
            <person name="Ropars J."/>
            <person name="Renault P."/>
            <person name="Dupont J."/>
            <person name="Gouzy J."/>
            <person name="Branca A."/>
            <person name="Abraham A.L."/>
            <person name="Ceppi M."/>
            <person name="Conseiller E."/>
            <person name="Debuchy R."/>
            <person name="Malagnac F."/>
            <person name="Goarin A."/>
            <person name="Silar P."/>
            <person name="Lacoste S."/>
            <person name="Sallet E."/>
            <person name="Bensimon A."/>
            <person name="Giraud T."/>
            <person name="Brygoo Y."/>
        </authorList>
    </citation>
    <scope>NUCLEOTIDE SEQUENCE [LARGE SCALE GENOMIC DNA]</scope>
    <source>
        <strain evidence="1">FM164</strain>
    </source>
</reference>
<keyword evidence="2" id="KW-1185">Reference proteome</keyword>
<evidence type="ECO:0000313" key="1">
    <source>
        <dbReference type="EMBL" id="CDM37831.1"/>
    </source>
</evidence>
<dbReference type="AlphaFoldDB" id="W6QPB5"/>